<evidence type="ECO:0000256" key="3">
    <source>
        <dbReference type="ARBA" id="ARBA00006218"/>
    </source>
</evidence>
<comment type="similarity">
    <text evidence="3 8">Belongs to the TRAPP small subunits family. BET3 subfamily.</text>
</comment>
<keyword evidence="5" id="KW-0256">Endoplasmic reticulum</keyword>
<dbReference type="GO" id="GO:0016236">
    <property type="term" value="P:macroautophagy"/>
    <property type="evidence" value="ECO:0007669"/>
    <property type="project" value="UniProtKB-ARBA"/>
</dbReference>
<keyword evidence="4 8" id="KW-0813">Transport</keyword>
<accession>A0AAD9PMZ3</accession>
<dbReference type="GO" id="GO:0005783">
    <property type="term" value="C:endoplasmic reticulum"/>
    <property type="evidence" value="ECO:0007669"/>
    <property type="project" value="UniProtKB-SubCell"/>
</dbReference>
<evidence type="ECO:0000256" key="2">
    <source>
        <dbReference type="ARBA" id="ARBA00004240"/>
    </source>
</evidence>
<dbReference type="Proteomes" id="UP001214638">
    <property type="component" value="Unassembled WGS sequence"/>
</dbReference>
<evidence type="ECO:0000256" key="6">
    <source>
        <dbReference type="ARBA" id="ARBA00022892"/>
    </source>
</evidence>
<dbReference type="InterPro" id="IPR016721">
    <property type="entry name" value="Bet3"/>
</dbReference>
<dbReference type="KEGG" id="bdw:94334605"/>
<comment type="function">
    <text evidence="8">May play a role in vesicular transport from endoplasmic reticulum to Golgi.</text>
</comment>
<dbReference type="FunFam" id="3.30.1380.20:FF:000001">
    <property type="entry name" value="Trafficking protein particle complex subunit BET3"/>
    <property type="match status" value="1"/>
</dbReference>
<dbReference type="InterPro" id="IPR007194">
    <property type="entry name" value="TRAPP_component"/>
</dbReference>
<organism evidence="9 10">
    <name type="scientific">Babesia duncani</name>
    <dbReference type="NCBI Taxonomy" id="323732"/>
    <lineage>
        <taxon>Eukaryota</taxon>
        <taxon>Sar</taxon>
        <taxon>Alveolata</taxon>
        <taxon>Apicomplexa</taxon>
        <taxon>Aconoidasida</taxon>
        <taxon>Piroplasmida</taxon>
        <taxon>Babesiidae</taxon>
        <taxon>Babesia</taxon>
    </lineage>
</organism>
<dbReference type="Gene3D" id="3.30.1380.20">
    <property type="entry name" value="Trafficking protein particle complex subunit 3"/>
    <property type="match status" value="1"/>
</dbReference>
<dbReference type="GO" id="GO:0005794">
    <property type="term" value="C:Golgi apparatus"/>
    <property type="evidence" value="ECO:0007669"/>
    <property type="project" value="UniProtKB-SubCell"/>
</dbReference>
<sequence length="185" mass="20615">MATNNYAKMGAATFAKMEKINSELLSLTYGSLVCQLIKDIEFTEGVNAQLITMGRNIGLKLVDELISKLGCVPCTDFASTVEVIAKIGLKVFLGISGDTVAIDAEQNHYHIIFHENPLDQFVYIPEHLSDLNYSNLICGVIMGALEQLQMKVSCHFVKDMLKKDDVYEISIKLEEVIKETFSDDE</sequence>
<name>A0AAD9PMZ3_9APIC</name>
<dbReference type="GO" id="GO:0030008">
    <property type="term" value="C:TRAPP complex"/>
    <property type="evidence" value="ECO:0007669"/>
    <property type="project" value="InterPro"/>
</dbReference>
<evidence type="ECO:0000313" key="10">
    <source>
        <dbReference type="Proteomes" id="UP001214638"/>
    </source>
</evidence>
<evidence type="ECO:0000256" key="5">
    <source>
        <dbReference type="ARBA" id="ARBA00022824"/>
    </source>
</evidence>
<comment type="subunit">
    <text evidence="8">Homodimer.</text>
</comment>
<dbReference type="GeneID" id="94334605"/>
<dbReference type="GO" id="GO:0048193">
    <property type="term" value="P:Golgi vesicle transport"/>
    <property type="evidence" value="ECO:0007669"/>
    <property type="project" value="InterPro"/>
</dbReference>
<evidence type="ECO:0000256" key="4">
    <source>
        <dbReference type="ARBA" id="ARBA00022448"/>
    </source>
</evidence>
<dbReference type="Pfam" id="PF04051">
    <property type="entry name" value="TRAPP"/>
    <property type="match status" value="1"/>
</dbReference>
<comment type="caution">
    <text evidence="9">The sequence shown here is derived from an EMBL/GenBank/DDBJ whole genome shotgun (WGS) entry which is preliminary data.</text>
</comment>
<keyword evidence="7 8" id="KW-0333">Golgi apparatus</keyword>
<dbReference type="PIRSF" id="PIRSF018293">
    <property type="entry name" value="TRAPP_I_complex_Bet3"/>
    <property type="match status" value="1"/>
</dbReference>
<evidence type="ECO:0000256" key="8">
    <source>
        <dbReference type="PIRNR" id="PIRNR018293"/>
    </source>
</evidence>
<dbReference type="SUPFAM" id="SSF111126">
    <property type="entry name" value="Ligand-binding domain in the NO signalling and Golgi transport"/>
    <property type="match status" value="1"/>
</dbReference>
<evidence type="ECO:0000256" key="1">
    <source>
        <dbReference type="ARBA" id="ARBA00004222"/>
    </source>
</evidence>
<dbReference type="EMBL" id="JALLKP010000001">
    <property type="protein sequence ID" value="KAK2197308.1"/>
    <property type="molecule type" value="Genomic_DNA"/>
</dbReference>
<dbReference type="AlphaFoldDB" id="A0AAD9PMZ3"/>
<evidence type="ECO:0000313" key="9">
    <source>
        <dbReference type="EMBL" id="KAK2197308.1"/>
    </source>
</evidence>
<reference evidence="9" key="1">
    <citation type="journal article" date="2023" name="Nat. Microbiol.">
        <title>Babesia duncani multi-omics identifies virulence factors and drug targets.</title>
        <authorList>
            <person name="Singh P."/>
            <person name="Lonardi S."/>
            <person name="Liang Q."/>
            <person name="Vydyam P."/>
            <person name="Khabirova E."/>
            <person name="Fang T."/>
            <person name="Gihaz S."/>
            <person name="Thekkiniath J."/>
            <person name="Munshi M."/>
            <person name="Abel S."/>
            <person name="Ciampossin L."/>
            <person name="Batugedara G."/>
            <person name="Gupta M."/>
            <person name="Lu X.M."/>
            <person name="Lenz T."/>
            <person name="Chakravarty S."/>
            <person name="Cornillot E."/>
            <person name="Hu Y."/>
            <person name="Ma W."/>
            <person name="Gonzalez L.M."/>
            <person name="Sanchez S."/>
            <person name="Estrada K."/>
            <person name="Sanchez-Flores A."/>
            <person name="Montero E."/>
            <person name="Harb O.S."/>
            <person name="Le Roch K.G."/>
            <person name="Mamoun C.B."/>
        </authorList>
    </citation>
    <scope>NUCLEOTIDE SEQUENCE</scope>
    <source>
        <strain evidence="9">WA1</strain>
    </source>
</reference>
<comment type="subcellular location">
    <subcellularLocation>
        <location evidence="2">Endoplasmic reticulum</location>
    </subcellularLocation>
    <subcellularLocation>
        <location evidence="1 8">Golgi apparatus</location>
        <location evidence="1 8">cis-Golgi network</location>
    </subcellularLocation>
</comment>
<keyword evidence="10" id="KW-1185">Reference proteome</keyword>
<gene>
    <name evidence="9" type="ORF">BdWA1_000307</name>
</gene>
<proteinExistence type="inferred from homology"/>
<protein>
    <recommendedName>
        <fullName evidence="8">Trafficking protein particle complex subunit</fullName>
    </recommendedName>
</protein>
<dbReference type="PANTHER" id="PTHR13048">
    <property type="entry name" value="TRAFFICKING PROTEIN PARTICLE COMPLEX SUBUNIT 3"/>
    <property type="match status" value="1"/>
</dbReference>
<dbReference type="CDD" id="cd14942">
    <property type="entry name" value="TRAPPC3_bet3"/>
    <property type="match status" value="1"/>
</dbReference>
<keyword evidence="6 8" id="KW-0931">ER-Golgi transport</keyword>
<dbReference type="InterPro" id="IPR024096">
    <property type="entry name" value="NO_sig/Golgi_transp_ligand-bd"/>
</dbReference>
<dbReference type="RefSeq" id="XP_067804150.1">
    <property type="nucleotide sequence ID" value="XM_067945359.1"/>
</dbReference>
<evidence type="ECO:0000256" key="7">
    <source>
        <dbReference type="ARBA" id="ARBA00023034"/>
    </source>
</evidence>